<dbReference type="Pfam" id="PF00004">
    <property type="entry name" value="AAA"/>
    <property type="match status" value="1"/>
</dbReference>
<dbReference type="GO" id="GO:0016887">
    <property type="term" value="F:ATP hydrolysis activity"/>
    <property type="evidence" value="ECO:0007669"/>
    <property type="project" value="InterPro"/>
</dbReference>
<name>H2YWE4_CIOSA</name>
<dbReference type="Proteomes" id="UP000007875">
    <property type="component" value="Unassembled WGS sequence"/>
</dbReference>
<evidence type="ECO:0000259" key="7">
    <source>
        <dbReference type="Pfam" id="PF17862"/>
    </source>
</evidence>
<proteinExistence type="inferred from homology"/>
<sequence length="195" mass="21902">MVRALFAVASTNQPAVIFIDEIDSLLSQRSDSEHESSRRIKTEFFVQLDGATTASEDRILVVGATNRPHEIDEAARRRLVKRLYIPLPDNSAREQIIHKLLLEQAFNMTQEEIASVVERTDGFSGADVTNLCKEAALGPIRSLQFQDISKISKDDVRPILAEDFDKALERVRPSVSKKDLVSYEKWNQIFGCGGI</sequence>
<dbReference type="InterPro" id="IPR003960">
    <property type="entry name" value="ATPase_AAA_CS"/>
</dbReference>
<evidence type="ECO:0000256" key="3">
    <source>
        <dbReference type="ARBA" id="ARBA00022840"/>
    </source>
</evidence>
<keyword evidence="2 4" id="KW-0547">Nucleotide-binding</keyword>
<reference evidence="8" key="2">
    <citation type="submission" date="2025-08" db="UniProtKB">
        <authorList>
            <consortium name="Ensembl"/>
        </authorList>
    </citation>
    <scope>IDENTIFICATION</scope>
</reference>
<dbReference type="InterPro" id="IPR027417">
    <property type="entry name" value="P-loop_NTPase"/>
</dbReference>
<dbReference type="PANTHER" id="PTHR23074:SF17">
    <property type="entry name" value="FIDGETIN-LIKE PROTEIN 1"/>
    <property type="match status" value="1"/>
</dbReference>
<reference evidence="9" key="1">
    <citation type="submission" date="2003-08" db="EMBL/GenBank/DDBJ databases">
        <authorList>
            <person name="Birren B."/>
            <person name="Nusbaum C."/>
            <person name="Abebe A."/>
            <person name="Abouelleil A."/>
            <person name="Adekoya E."/>
            <person name="Ait-zahra M."/>
            <person name="Allen N."/>
            <person name="Allen T."/>
            <person name="An P."/>
            <person name="Anderson M."/>
            <person name="Anderson S."/>
            <person name="Arachchi H."/>
            <person name="Armbruster J."/>
            <person name="Bachantsang P."/>
            <person name="Baldwin J."/>
            <person name="Barry A."/>
            <person name="Bayul T."/>
            <person name="Blitshsteyn B."/>
            <person name="Bloom T."/>
            <person name="Blye J."/>
            <person name="Boguslavskiy L."/>
            <person name="Borowsky M."/>
            <person name="Boukhgalter B."/>
            <person name="Brunache A."/>
            <person name="Butler J."/>
            <person name="Calixte N."/>
            <person name="Calvo S."/>
            <person name="Camarata J."/>
            <person name="Campo K."/>
            <person name="Chang J."/>
            <person name="Cheshatsang Y."/>
            <person name="Citroen M."/>
            <person name="Collymore A."/>
            <person name="Considine T."/>
            <person name="Cook A."/>
            <person name="Cooke P."/>
            <person name="Corum B."/>
            <person name="Cuomo C."/>
            <person name="David R."/>
            <person name="Dawoe T."/>
            <person name="Degray S."/>
            <person name="Dodge S."/>
            <person name="Dooley K."/>
            <person name="Dorje P."/>
            <person name="Dorjee K."/>
            <person name="Dorris L."/>
            <person name="Duffey N."/>
            <person name="Dupes A."/>
            <person name="Elkins T."/>
            <person name="Engels R."/>
            <person name="Erickson J."/>
            <person name="Farina A."/>
            <person name="Faro S."/>
            <person name="Ferreira P."/>
            <person name="Fischer H."/>
            <person name="Fitzgerald M."/>
            <person name="Foley K."/>
            <person name="Gage D."/>
            <person name="Galagan J."/>
            <person name="Gearin G."/>
            <person name="Gnerre S."/>
            <person name="Gnirke A."/>
            <person name="Goyette A."/>
            <person name="Graham J."/>
            <person name="Grandbois E."/>
            <person name="Gyaltsen K."/>
            <person name="Hafez N."/>
            <person name="Hagopian D."/>
            <person name="Hagos B."/>
            <person name="Hall J."/>
            <person name="Hatcher B."/>
            <person name="Heller A."/>
            <person name="Higgins H."/>
            <person name="Honan T."/>
            <person name="Horn A."/>
            <person name="Houde N."/>
            <person name="Hughes L."/>
            <person name="Hulme W."/>
            <person name="Husby E."/>
            <person name="Iliev I."/>
            <person name="Jaffe D."/>
            <person name="Jones C."/>
            <person name="Kamal M."/>
            <person name="Kamat A."/>
            <person name="Kamvysselis M."/>
            <person name="Karlsson E."/>
            <person name="Kells C."/>
            <person name="Kieu A."/>
            <person name="Kisner P."/>
            <person name="Kodira C."/>
            <person name="Kulbokas E."/>
            <person name="Labutti K."/>
            <person name="Lama D."/>
            <person name="Landers T."/>
            <person name="Leger J."/>
            <person name="Levine S."/>
            <person name="Lewis D."/>
            <person name="Lewis T."/>
            <person name="Lindblad-toh K."/>
            <person name="Liu X."/>
            <person name="Lokyitsang T."/>
            <person name="Lokyitsang Y."/>
            <person name="Lucien O."/>
            <person name="Lui A."/>
            <person name="Ma L.J."/>
            <person name="Mabbitt R."/>
            <person name="Macdonald J."/>
            <person name="Maclean C."/>
            <person name="Major J."/>
            <person name="Manning J."/>
            <person name="Marabella R."/>
            <person name="Maru K."/>
            <person name="Matthews C."/>
            <person name="Mauceli E."/>
            <person name="Mccarthy M."/>
            <person name="Mcdonough S."/>
            <person name="Mcghee T."/>
            <person name="Meldrim J."/>
            <person name="Meneus L."/>
            <person name="Mesirov J."/>
            <person name="Mihalev A."/>
            <person name="Mihova T."/>
            <person name="Mikkelsen T."/>
            <person name="Mlenga V."/>
            <person name="Moru K."/>
            <person name="Mozes J."/>
            <person name="Mulrain L."/>
            <person name="Munson G."/>
            <person name="Naylor J."/>
            <person name="Newes C."/>
            <person name="Nguyen C."/>
            <person name="Nguyen N."/>
            <person name="Nguyen T."/>
            <person name="Nicol R."/>
            <person name="Nielsen C."/>
            <person name="Nizzari M."/>
            <person name="Norbu C."/>
            <person name="Norbu N."/>
            <person name="O'donnell P."/>
            <person name="Okoawo O."/>
            <person name="O'leary S."/>
            <person name="Omotosho B."/>
            <person name="O'neill K."/>
            <person name="Osman S."/>
            <person name="Parker S."/>
            <person name="Perrin D."/>
            <person name="Phunkhang P."/>
            <person name="Piqani B."/>
            <person name="Purcell S."/>
            <person name="Rachupka T."/>
            <person name="Ramasamy U."/>
            <person name="Rameau R."/>
            <person name="Ray V."/>
            <person name="Raymond C."/>
            <person name="Retta R."/>
            <person name="Richardson S."/>
            <person name="Rise C."/>
            <person name="Rodriguez J."/>
            <person name="Rogers J."/>
            <person name="Rogov P."/>
            <person name="Rutman M."/>
            <person name="Schupbach R."/>
            <person name="Seaman C."/>
            <person name="Settipalli S."/>
            <person name="Sharpe T."/>
            <person name="Sheridan J."/>
            <person name="Sherpa N."/>
            <person name="Shi J."/>
            <person name="Smirnov S."/>
            <person name="Smith C."/>
            <person name="Sougnez C."/>
            <person name="Spencer B."/>
            <person name="Stalker J."/>
            <person name="Stange-thomann N."/>
            <person name="Stavropoulos S."/>
            <person name="Stetson K."/>
            <person name="Stone C."/>
            <person name="Stone S."/>
            <person name="Stubbs M."/>
            <person name="Talamas J."/>
            <person name="Tchuinga P."/>
            <person name="Tenzing P."/>
            <person name="Tesfaye S."/>
            <person name="Theodore J."/>
            <person name="Thoulutsang Y."/>
            <person name="Topham K."/>
            <person name="Towey S."/>
            <person name="Tsamla T."/>
            <person name="Tsomo N."/>
            <person name="Vallee D."/>
            <person name="Vassiliev H."/>
            <person name="Venkataraman V."/>
            <person name="Vinson J."/>
            <person name="Vo A."/>
            <person name="Wade C."/>
            <person name="Wang S."/>
            <person name="Wangchuk T."/>
            <person name="Wangdi T."/>
            <person name="Whittaker C."/>
            <person name="Wilkinson J."/>
            <person name="Wu Y."/>
            <person name="Wyman D."/>
            <person name="Yadav S."/>
            <person name="Yang S."/>
            <person name="Yang X."/>
            <person name="Yeager S."/>
            <person name="Yee E."/>
            <person name="Young G."/>
            <person name="Zainoun J."/>
            <person name="Zembeck L."/>
            <person name="Zimmer A."/>
            <person name="Zody M."/>
            <person name="Lander E."/>
        </authorList>
    </citation>
    <scope>NUCLEOTIDE SEQUENCE [LARGE SCALE GENOMIC DNA]</scope>
</reference>
<dbReference type="FunFam" id="1.10.8.60:FF:000022">
    <property type="entry name" value="Fidgetin like 1"/>
    <property type="match status" value="1"/>
</dbReference>
<dbReference type="PROSITE" id="PS00674">
    <property type="entry name" value="AAA"/>
    <property type="match status" value="1"/>
</dbReference>
<dbReference type="Pfam" id="PF17862">
    <property type="entry name" value="AAA_lid_3"/>
    <property type="match status" value="1"/>
</dbReference>
<evidence type="ECO:0000256" key="1">
    <source>
        <dbReference type="ARBA" id="ARBA00006914"/>
    </source>
</evidence>
<evidence type="ECO:0000256" key="4">
    <source>
        <dbReference type="RuleBase" id="RU003651"/>
    </source>
</evidence>
<keyword evidence="3 4" id="KW-0067">ATP-binding</keyword>
<dbReference type="Gene3D" id="3.40.50.300">
    <property type="entry name" value="P-loop containing nucleotide triphosphate hydrolases"/>
    <property type="match status" value="1"/>
</dbReference>
<dbReference type="GeneTree" id="ENSGT00940000161552"/>
<dbReference type="InterPro" id="IPR015415">
    <property type="entry name" value="Spast_Vps4_C"/>
</dbReference>
<dbReference type="InterPro" id="IPR003959">
    <property type="entry name" value="ATPase_AAA_core"/>
</dbReference>
<evidence type="ECO:0000313" key="8">
    <source>
        <dbReference type="Ensembl" id="ENSCSAVP00000009655.1"/>
    </source>
</evidence>
<evidence type="ECO:0008006" key="10">
    <source>
        <dbReference type="Google" id="ProtNLM"/>
    </source>
</evidence>
<dbReference type="PANTHER" id="PTHR23074">
    <property type="entry name" value="AAA DOMAIN-CONTAINING"/>
    <property type="match status" value="1"/>
</dbReference>
<dbReference type="Pfam" id="PF09336">
    <property type="entry name" value="Vps4_C"/>
    <property type="match status" value="1"/>
</dbReference>
<accession>H2YWE4</accession>
<dbReference type="InterPro" id="IPR041569">
    <property type="entry name" value="AAA_lid_3"/>
</dbReference>
<evidence type="ECO:0000256" key="2">
    <source>
        <dbReference type="ARBA" id="ARBA00022741"/>
    </source>
</evidence>
<comment type="similarity">
    <text evidence="1 4">Belongs to the AAA ATPase family.</text>
</comment>
<dbReference type="InterPro" id="IPR050304">
    <property type="entry name" value="MT-severing_AAA_ATPase"/>
</dbReference>
<dbReference type="Gene3D" id="1.10.8.60">
    <property type="match status" value="1"/>
</dbReference>
<keyword evidence="9" id="KW-1185">Reference proteome</keyword>
<dbReference type="GO" id="GO:0008568">
    <property type="term" value="F:microtubule severing ATPase activity"/>
    <property type="evidence" value="ECO:0007669"/>
    <property type="project" value="TreeGrafter"/>
</dbReference>
<evidence type="ECO:0000259" key="5">
    <source>
        <dbReference type="Pfam" id="PF00004"/>
    </source>
</evidence>
<feature type="domain" description="ATPase AAA-type core" evidence="5">
    <location>
        <begin position="2"/>
        <end position="87"/>
    </location>
</feature>
<feature type="domain" description="Spastin/Vps4 C-terminal" evidence="6">
    <location>
        <begin position="157"/>
        <end position="191"/>
    </location>
</feature>
<protein>
    <recommendedName>
        <fullName evidence="10">AAA+ ATPase domain-containing protein</fullName>
    </recommendedName>
</protein>
<dbReference type="GO" id="GO:0005524">
    <property type="term" value="F:ATP binding"/>
    <property type="evidence" value="ECO:0007669"/>
    <property type="project" value="UniProtKB-KW"/>
</dbReference>
<dbReference type="SUPFAM" id="SSF52540">
    <property type="entry name" value="P-loop containing nucleoside triphosphate hydrolases"/>
    <property type="match status" value="1"/>
</dbReference>
<dbReference type="Ensembl" id="ENSCSAVT00000009773.1">
    <property type="protein sequence ID" value="ENSCSAVP00000009655.1"/>
    <property type="gene ID" value="ENSCSAVG00000005667.1"/>
</dbReference>
<reference evidence="8" key="3">
    <citation type="submission" date="2025-09" db="UniProtKB">
        <authorList>
            <consortium name="Ensembl"/>
        </authorList>
    </citation>
    <scope>IDENTIFICATION</scope>
</reference>
<organism evidence="8 9">
    <name type="scientific">Ciona savignyi</name>
    <name type="common">Pacific transparent sea squirt</name>
    <dbReference type="NCBI Taxonomy" id="51511"/>
    <lineage>
        <taxon>Eukaryota</taxon>
        <taxon>Metazoa</taxon>
        <taxon>Chordata</taxon>
        <taxon>Tunicata</taxon>
        <taxon>Ascidiacea</taxon>
        <taxon>Phlebobranchia</taxon>
        <taxon>Cionidae</taxon>
        <taxon>Ciona</taxon>
    </lineage>
</organism>
<feature type="domain" description="AAA ATPase AAA+ lid" evidence="7">
    <location>
        <begin position="112"/>
        <end position="144"/>
    </location>
</feature>
<evidence type="ECO:0000259" key="6">
    <source>
        <dbReference type="Pfam" id="PF09336"/>
    </source>
</evidence>
<evidence type="ECO:0000313" key="9">
    <source>
        <dbReference type="Proteomes" id="UP000007875"/>
    </source>
</evidence>
<dbReference type="AlphaFoldDB" id="H2YWE4"/>